<dbReference type="PANTHER" id="PTHR22776:SF49">
    <property type="entry name" value="MARVEL DOMAIN-CONTAINING PROTEIN"/>
    <property type="match status" value="1"/>
</dbReference>
<keyword evidence="2" id="KW-0472">Membrane</keyword>
<proteinExistence type="predicted"/>
<dbReference type="GO" id="GO:0016020">
    <property type="term" value="C:membrane"/>
    <property type="evidence" value="ECO:0007669"/>
    <property type="project" value="TreeGrafter"/>
</dbReference>
<dbReference type="AlphaFoldDB" id="A0AA36C2W2"/>
<evidence type="ECO:0000256" key="1">
    <source>
        <dbReference type="SAM" id="MobiDB-lite"/>
    </source>
</evidence>
<feature type="transmembrane region" description="Helical" evidence="2">
    <location>
        <begin position="139"/>
        <end position="162"/>
    </location>
</feature>
<feature type="compositionally biased region" description="Gly residues" evidence="1">
    <location>
        <begin position="21"/>
        <end position="37"/>
    </location>
</feature>
<feature type="transmembrane region" description="Helical" evidence="2">
    <location>
        <begin position="174"/>
        <end position="197"/>
    </location>
</feature>
<name>A0AA36C2W2_OCTVU</name>
<dbReference type="Proteomes" id="UP001162480">
    <property type="component" value="Chromosome 30"/>
</dbReference>
<reference evidence="3" key="1">
    <citation type="submission" date="2023-08" db="EMBL/GenBank/DDBJ databases">
        <authorList>
            <person name="Alioto T."/>
            <person name="Alioto T."/>
            <person name="Gomez Garrido J."/>
        </authorList>
    </citation>
    <scope>NUCLEOTIDE SEQUENCE</scope>
</reference>
<feature type="compositionally biased region" description="Low complexity" evidence="1">
    <location>
        <begin position="38"/>
        <end position="51"/>
    </location>
</feature>
<keyword evidence="2" id="KW-1133">Transmembrane helix</keyword>
<dbReference type="PANTHER" id="PTHR22776">
    <property type="entry name" value="MARVEL-CONTAINING POTENTIAL LIPID RAFT-ASSOCIATED PROTEIN"/>
    <property type="match status" value="1"/>
</dbReference>
<organism evidence="3 4">
    <name type="scientific">Octopus vulgaris</name>
    <name type="common">Common octopus</name>
    <dbReference type="NCBI Taxonomy" id="6645"/>
    <lineage>
        <taxon>Eukaryota</taxon>
        <taxon>Metazoa</taxon>
        <taxon>Spiralia</taxon>
        <taxon>Lophotrochozoa</taxon>
        <taxon>Mollusca</taxon>
        <taxon>Cephalopoda</taxon>
        <taxon>Coleoidea</taxon>
        <taxon>Octopodiformes</taxon>
        <taxon>Octopoda</taxon>
        <taxon>Incirrata</taxon>
        <taxon>Octopodidae</taxon>
        <taxon>Octopus</taxon>
    </lineage>
</organism>
<dbReference type="InterPro" id="IPR050578">
    <property type="entry name" value="MARVEL-CKLF_proteins"/>
</dbReference>
<evidence type="ECO:0000313" key="3">
    <source>
        <dbReference type="EMBL" id="CAI9744477.1"/>
    </source>
</evidence>
<accession>A0AA36C2W2</accession>
<evidence type="ECO:0000313" key="4">
    <source>
        <dbReference type="Proteomes" id="UP001162480"/>
    </source>
</evidence>
<feature type="region of interest" description="Disordered" evidence="1">
    <location>
        <begin position="13"/>
        <end position="65"/>
    </location>
</feature>
<sequence>MLSIRIKSSEINKFVSSSSSRGGGGSSSYSSSGGGGSSSSSSGSSSSSYSSSGGGGGSSSSSSSSSLSVTEFCDSTCHWKPKFFANRAWFLSISSIGPDISYAKSLRGILKLAEIFISILTLICASVAIQYAIAGVGWVQFVAVVTFIIFITFFLLHFLHIFARIPAPMLLIEFAVYVGSCVCIFIAAIVAACYGMDEQVNSC</sequence>
<evidence type="ECO:0000256" key="2">
    <source>
        <dbReference type="SAM" id="Phobius"/>
    </source>
</evidence>
<gene>
    <name evidence="3" type="ORF">OCTVUL_1B030861</name>
</gene>
<dbReference type="EMBL" id="OX597843">
    <property type="protein sequence ID" value="CAI9744477.1"/>
    <property type="molecule type" value="Genomic_DNA"/>
</dbReference>
<keyword evidence="4" id="KW-1185">Reference proteome</keyword>
<feature type="transmembrane region" description="Helical" evidence="2">
    <location>
        <begin position="112"/>
        <end position="133"/>
    </location>
</feature>
<protein>
    <submittedName>
        <fullName evidence="3">MARVEL domain-containing protein 1-like</fullName>
    </submittedName>
</protein>
<keyword evidence="2" id="KW-0812">Transmembrane</keyword>